<dbReference type="EMBL" id="CM000781">
    <property type="protein sequence ID" value="AQK62408.1"/>
    <property type="molecule type" value="Genomic_DNA"/>
</dbReference>
<dbReference type="InterPro" id="IPR023313">
    <property type="entry name" value="UBQ-conjugating_AS"/>
</dbReference>
<sequence length="174" mass="19829">MSTPARKRLMRDFKRLQQDPPAGISGAPHDNNIMLWNAVIFGPDDTPWDGEQTVCFLILTVSLLTYVKFTLVGTFKLTLQFTEDYPNKPPTVRFVSRMFHPNIYADGSICLDILQNQWSPIYDVAAILTSIQSLLCDPNPNSPANSEAARMFSENKREYNRKVREVVEQSWTAD</sequence>
<dbReference type="CDD" id="cd23790">
    <property type="entry name" value="UBCc_UBE2A_2B"/>
    <property type="match status" value="1"/>
</dbReference>
<keyword evidence="3" id="KW-0067">ATP-binding</keyword>
<dbReference type="PROSITE" id="PS50127">
    <property type="entry name" value="UBC_2"/>
    <property type="match status" value="1"/>
</dbReference>
<feature type="domain" description="UBC core" evidence="4">
    <location>
        <begin position="4"/>
        <end position="172"/>
    </location>
</feature>
<evidence type="ECO:0000256" key="3">
    <source>
        <dbReference type="RuleBase" id="RU362109"/>
    </source>
</evidence>
<dbReference type="InterPro" id="IPR050113">
    <property type="entry name" value="Ub_conjugating_enzyme"/>
</dbReference>
<dbReference type="PROSITE" id="PS00183">
    <property type="entry name" value="UBC_1"/>
    <property type="match status" value="1"/>
</dbReference>
<keyword evidence="1" id="KW-0808">Transferase</keyword>
<dbReference type="GO" id="GO:0016740">
    <property type="term" value="F:transferase activity"/>
    <property type="evidence" value="ECO:0007669"/>
    <property type="project" value="UniProtKB-KW"/>
</dbReference>
<evidence type="ECO:0000259" key="4">
    <source>
        <dbReference type="PROSITE" id="PS50127"/>
    </source>
</evidence>
<dbReference type="InterPro" id="IPR000608">
    <property type="entry name" value="UBC"/>
</dbReference>
<dbReference type="AlphaFoldDB" id="A0A1D6GFR2"/>
<keyword evidence="3" id="KW-0547">Nucleotide-binding</keyword>
<accession>A0A1D6GFR2</accession>
<dbReference type="GO" id="GO:0005524">
    <property type="term" value="F:ATP binding"/>
    <property type="evidence" value="ECO:0007669"/>
    <property type="project" value="UniProtKB-UniRule"/>
</dbReference>
<organism evidence="5">
    <name type="scientific">Zea mays</name>
    <name type="common">Maize</name>
    <dbReference type="NCBI Taxonomy" id="4577"/>
    <lineage>
        <taxon>Eukaryota</taxon>
        <taxon>Viridiplantae</taxon>
        <taxon>Streptophyta</taxon>
        <taxon>Embryophyta</taxon>
        <taxon>Tracheophyta</taxon>
        <taxon>Spermatophyta</taxon>
        <taxon>Magnoliopsida</taxon>
        <taxon>Liliopsida</taxon>
        <taxon>Poales</taxon>
        <taxon>Poaceae</taxon>
        <taxon>PACMAD clade</taxon>
        <taxon>Panicoideae</taxon>
        <taxon>Andropogonodae</taxon>
        <taxon>Andropogoneae</taxon>
        <taxon>Tripsacinae</taxon>
        <taxon>Zea</taxon>
    </lineage>
</organism>
<reference evidence="5" key="1">
    <citation type="submission" date="2015-12" db="EMBL/GenBank/DDBJ databases">
        <title>Update maize B73 reference genome by single molecule sequencing technologies.</title>
        <authorList>
            <consortium name="Maize Genome Sequencing Project"/>
            <person name="Ware D."/>
        </authorList>
    </citation>
    <scope>NUCLEOTIDE SEQUENCE</scope>
    <source>
        <tissue evidence="5">Seedling</tissue>
    </source>
</reference>
<evidence type="ECO:0000313" key="5">
    <source>
        <dbReference type="EMBL" id="AQK62408.1"/>
    </source>
</evidence>
<protein>
    <submittedName>
        <fullName evidence="5">Ubiquitin-conjugating enzyme E2 2</fullName>
    </submittedName>
</protein>
<dbReference type="IntAct" id="A0A1D6GFR2">
    <property type="interactions" value="5"/>
</dbReference>
<dbReference type="SMART" id="SM00212">
    <property type="entry name" value="UBCc"/>
    <property type="match status" value="1"/>
</dbReference>
<name>A0A1D6GFR2_MAIZE</name>
<comment type="similarity">
    <text evidence="3">Belongs to the ubiquitin-conjugating enzyme family.</text>
</comment>
<dbReference type="PANTHER" id="PTHR24067">
    <property type="entry name" value="UBIQUITIN-CONJUGATING ENZYME E2"/>
    <property type="match status" value="1"/>
</dbReference>
<dbReference type="Gene3D" id="3.10.110.10">
    <property type="entry name" value="Ubiquitin Conjugating Enzyme"/>
    <property type="match status" value="1"/>
</dbReference>
<proteinExistence type="inferred from homology"/>
<evidence type="ECO:0000256" key="2">
    <source>
        <dbReference type="ARBA" id="ARBA00022786"/>
    </source>
</evidence>
<gene>
    <name evidence="5" type="ORF">ZEAMMB73_Zm00001d013092</name>
</gene>
<dbReference type="ExpressionAtlas" id="A0A1D6GFR2">
    <property type="expression patterns" value="baseline and differential"/>
</dbReference>
<evidence type="ECO:0000256" key="1">
    <source>
        <dbReference type="ARBA" id="ARBA00022679"/>
    </source>
</evidence>
<dbReference type="SUPFAM" id="SSF54495">
    <property type="entry name" value="UBC-like"/>
    <property type="match status" value="1"/>
</dbReference>
<dbReference type="Pfam" id="PF00179">
    <property type="entry name" value="UQ_con"/>
    <property type="match status" value="2"/>
</dbReference>
<dbReference type="InterPro" id="IPR016135">
    <property type="entry name" value="UBQ-conjugating_enzyme/RWD"/>
</dbReference>
<keyword evidence="2 3" id="KW-0833">Ubl conjugation pathway</keyword>